<dbReference type="GO" id="GO:0033786">
    <property type="term" value="F:heptose-1-phosphate adenylyltransferase activity"/>
    <property type="evidence" value="ECO:0007669"/>
    <property type="project" value="TreeGrafter"/>
</dbReference>
<dbReference type="SUPFAM" id="SSF53613">
    <property type="entry name" value="Ribokinase-like"/>
    <property type="match status" value="1"/>
</dbReference>
<dbReference type="GO" id="GO:0033785">
    <property type="term" value="F:heptose 7-phosphate kinase activity"/>
    <property type="evidence" value="ECO:0007669"/>
    <property type="project" value="UniProtKB-EC"/>
</dbReference>
<dbReference type="KEGG" id="ftj:FTUN_0044"/>
<keyword evidence="2" id="KW-0548">Nucleotidyltransferase</keyword>
<name>A0A6M5YEZ9_9BACT</name>
<sequence>MSRAAERPAPPDWPAAVAALAGGRLLVVGDVMLDEYVAGDARRVCPEAPVPVVEAGRHWAVPGGAANAAANAAALGGRVLLSGATGGDPAAGALARAVEATGVDPAGLVADPDRPTTTKLRVLARGQQVIRVDTETRARLGSEPAARLAAWVERTVPAVDAVLVSDYGKGVFEGDFAARVIGAARRAGRPVVVDPKGADPHRYRGATVVKPNVSELADLTGRTLRTPADLVSAAHGLAEALDGTWVLVTRGAEGMALFRAGRPARRAPPARPAGCST</sequence>
<proteinExistence type="predicted"/>
<protein>
    <submittedName>
        <fullName evidence="2">PfkB domain-containing protein</fullName>
        <ecNumber evidence="2">2.7.1.167</ecNumber>
        <ecNumber evidence="2">2.7.7.70</ecNumber>
    </submittedName>
</protein>
<reference evidence="3" key="1">
    <citation type="submission" date="2020-05" db="EMBL/GenBank/DDBJ databases">
        <title>Frigoriglobus tundricola gen. nov., sp. nov., a psychrotolerant cellulolytic planctomycete of the family Gemmataceae with two divergent copies of 16S rRNA gene.</title>
        <authorList>
            <person name="Kulichevskaya I.S."/>
            <person name="Ivanova A.A."/>
            <person name="Naumoff D.G."/>
            <person name="Beletsky A.V."/>
            <person name="Rijpstra W.I.C."/>
            <person name="Sinninghe Damste J.S."/>
            <person name="Mardanov A.V."/>
            <person name="Ravin N.V."/>
            <person name="Dedysh S.N."/>
        </authorList>
    </citation>
    <scope>NUCLEOTIDE SEQUENCE [LARGE SCALE GENOMIC DNA]</scope>
    <source>
        <strain evidence="3">PL17</strain>
    </source>
</reference>
<dbReference type="Gene3D" id="3.40.1190.20">
    <property type="match status" value="1"/>
</dbReference>
<dbReference type="AlphaFoldDB" id="A0A6M5YEZ9"/>
<dbReference type="PANTHER" id="PTHR46969:SF1">
    <property type="entry name" value="BIFUNCTIONAL PROTEIN HLDE"/>
    <property type="match status" value="1"/>
</dbReference>
<dbReference type="InterPro" id="IPR011611">
    <property type="entry name" value="PfkB_dom"/>
</dbReference>
<dbReference type="Pfam" id="PF00294">
    <property type="entry name" value="PfkB"/>
    <property type="match status" value="1"/>
</dbReference>
<accession>A0A6M5YEZ9</accession>
<evidence type="ECO:0000259" key="1">
    <source>
        <dbReference type="Pfam" id="PF00294"/>
    </source>
</evidence>
<keyword evidence="3" id="KW-1185">Reference proteome</keyword>
<evidence type="ECO:0000313" key="2">
    <source>
        <dbReference type="EMBL" id="QJW92548.1"/>
    </source>
</evidence>
<gene>
    <name evidence="2" type="ORF">FTUN_0044</name>
</gene>
<dbReference type="GO" id="GO:0005829">
    <property type="term" value="C:cytosol"/>
    <property type="evidence" value="ECO:0007669"/>
    <property type="project" value="TreeGrafter"/>
</dbReference>
<evidence type="ECO:0000313" key="3">
    <source>
        <dbReference type="Proteomes" id="UP000503447"/>
    </source>
</evidence>
<feature type="domain" description="Carbohydrate kinase PfkB" evidence="1">
    <location>
        <begin position="25"/>
        <end position="263"/>
    </location>
</feature>
<dbReference type="EMBL" id="CP053452">
    <property type="protein sequence ID" value="QJW92548.1"/>
    <property type="molecule type" value="Genomic_DNA"/>
</dbReference>
<organism evidence="2 3">
    <name type="scientific">Frigoriglobus tundricola</name>
    <dbReference type="NCBI Taxonomy" id="2774151"/>
    <lineage>
        <taxon>Bacteria</taxon>
        <taxon>Pseudomonadati</taxon>
        <taxon>Planctomycetota</taxon>
        <taxon>Planctomycetia</taxon>
        <taxon>Gemmatales</taxon>
        <taxon>Gemmataceae</taxon>
        <taxon>Frigoriglobus</taxon>
    </lineage>
</organism>
<dbReference type="RefSeq" id="WP_171468926.1">
    <property type="nucleotide sequence ID" value="NZ_CP053452.2"/>
</dbReference>
<keyword evidence="2" id="KW-0808">Transferase</keyword>
<dbReference type="InterPro" id="IPR029056">
    <property type="entry name" value="Ribokinase-like"/>
</dbReference>
<dbReference type="EC" id="2.7.7.70" evidence="2"/>
<dbReference type="EC" id="2.7.1.167" evidence="2"/>
<dbReference type="Proteomes" id="UP000503447">
    <property type="component" value="Chromosome"/>
</dbReference>
<dbReference type="PANTHER" id="PTHR46969">
    <property type="entry name" value="BIFUNCTIONAL PROTEIN HLDE"/>
    <property type="match status" value="1"/>
</dbReference>